<feature type="region of interest" description="Disordered" evidence="5">
    <location>
        <begin position="305"/>
        <end position="326"/>
    </location>
</feature>
<feature type="compositionally biased region" description="Acidic residues" evidence="5">
    <location>
        <begin position="339"/>
        <end position="352"/>
    </location>
</feature>
<dbReference type="Proteomes" id="UP000292052">
    <property type="component" value="Unassembled WGS sequence"/>
</dbReference>
<evidence type="ECO:0000256" key="5">
    <source>
        <dbReference type="SAM" id="MobiDB-lite"/>
    </source>
</evidence>
<feature type="region of interest" description="Disordered" evidence="5">
    <location>
        <begin position="333"/>
        <end position="352"/>
    </location>
</feature>
<feature type="compositionally biased region" description="Pro residues" evidence="5">
    <location>
        <begin position="310"/>
        <end position="320"/>
    </location>
</feature>
<proteinExistence type="predicted"/>
<feature type="region of interest" description="Disordered" evidence="5">
    <location>
        <begin position="612"/>
        <end position="645"/>
    </location>
</feature>
<dbReference type="PIRSF" id="PIRSF006060">
    <property type="entry name" value="AA_transporter"/>
    <property type="match status" value="1"/>
</dbReference>
<dbReference type="Gene3D" id="1.20.1740.10">
    <property type="entry name" value="Amino acid/polyamine transporter I"/>
    <property type="match status" value="1"/>
</dbReference>
<evidence type="ECO:0000313" key="9">
    <source>
        <dbReference type="Proteomes" id="UP000292052"/>
    </source>
</evidence>
<dbReference type="OrthoDB" id="3900342at2759"/>
<organism evidence="8 9">
    <name type="scientific">Asbolus verrucosus</name>
    <name type="common">Desert ironclad beetle</name>
    <dbReference type="NCBI Taxonomy" id="1661398"/>
    <lineage>
        <taxon>Eukaryota</taxon>
        <taxon>Metazoa</taxon>
        <taxon>Ecdysozoa</taxon>
        <taxon>Arthropoda</taxon>
        <taxon>Hexapoda</taxon>
        <taxon>Insecta</taxon>
        <taxon>Pterygota</taxon>
        <taxon>Neoptera</taxon>
        <taxon>Endopterygota</taxon>
        <taxon>Coleoptera</taxon>
        <taxon>Polyphaga</taxon>
        <taxon>Cucujiformia</taxon>
        <taxon>Tenebrionidae</taxon>
        <taxon>Pimeliinae</taxon>
        <taxon>Asbolus</taxon>
    </lineage>
</organism>
<feature type="compositionally biased region" description="Polar residues" evidence="5">
    <location>
        <begin position="612"/>
        <end position="630"/>
    </location>
</feature>
<dbReference type="AlphaFoldDB" id="A0A482VBQ5"/>
<feature type="region of interest" description="Disordered" evidence="5">
    <location>
        <begin position="271"/>
        <end position="291"/>
    </location>
</feature>
<dbReference type="Pfam" id="PF13520">
    <property type="entry name" value="AA_permease_2"/>
    <property type="match status" value="1"/>
</dbReference>
<evidence type="ECO:0000256" key="6">
    <source>
        <dbReference type="SAM" id="Phobius"/>
    </source>
</evidence>
<gene>
    <name evidence="8" type="ORF">BDFB_001926</name>
</gene>
<feature type="domain" description="Cationic amino acid transporter C-terminal" evidence="7">
    <location>
        <begin position="488"/>
        <end position="538"/>
    </location>
</feature>
<dbReference type="PANTHER" id="PTHR43243">
    <property type="entry name" value="INNER MEMBRANE TRANSPORTER YGJI-RELATED"/>
    <property type="match status" value="1"/>
</dbReference>
<keyword evidence="9" id="KW-1185">Reference proteome</keyword>
<dbReference type="InterPro" id="IPR029485">
    <property type="entry name" value="CAT_C"/>
</dbReference>
<name>A0A482VBQ5_ASBVE</name>
<feature type="transmembrane region" description="Helical" evidence="6">
    <location>
        <begin position="488"/>
        <end position="509"/>
    </location>
</feature>
<evidence type="ECO:0000256" key="1">
    <source>
        <dbReference type="ARBA" id="ARBA00004141"/>
    </source>
</evidence>
<protein>
    <submittedName>
        <fullName evidence="8">AA permease C domain containing protein</fullName>
    </submittedName>
</protein>
<feature type="transmembrane region" description="Helical" evidence="6">
    <location>
        <begin position="435"/>
        <end position="454"/>
    </location>
</feature>
<sequence>MYSYVTVGEFIAFVIGWNMILEYLIGTSACACALSACFNALTDGAIRGAIEKSIGTIFGRAPDFLAFVITLLMMLLLAAGVKKSLIFNNVLNAINLAVWVFVMTAGLFYVNTDNWTKHGGFLPQGWSGVFTGAATCFYAFIGFDIIATTGEEATNPKKSIPLAIITSLGIILTAYVTSSMMLTLIVPYTEVDEDSALVEMFGNVGAYKCKYIVAVGALAGLTSILSSMAEYRNPGISDIPYTLVSTCVLILRYQPHSTNLVELLPQSLRTPLRGSPTKEGLSQNPSGQALYGNQLHPEALKQAIDANLGPPIPSPSPSPLPSQTTQRVMVRRVTRSSPDSDDTFGADEPEEDFSMRDDQFLVSDRTENKFYGTLHGAGSATSTGGVVGSTVGPSLGYIGRRLQAATYLCPAIFPWVDTGPATEESGMFVMKMVGYLYLLVIIFDLLIVCGMHNMNGATTFFIFFFLFAIIAVLLVISRKPQNRNTLMFMTPGLPFVPAVAITVNIYLILKLSILTLVRFTIWMTLGFIMYFYYGIKNSTLEEGVDGDQNIELTVTDHEKPKFNNTEQNIFSQDQPTYDWDPKAAWDHQPSWAQPAQTQQYQVEQQYNIETNNTRSVINRSNPTNATTTGSGLFISDPSVFPSWDD</sequence>
<evidence type="ECO:0000256" key="4">
    <source>
        <dbReference type="ARBA" id="ARBA00023136"/>
    </source>
</evidence>
<reference evidence="8 9" key="1">
    <citation type="submission" date="2017-03" db="EMBL/GenBank/DDBJ databases">
        <title>Genome of the blue death feigning beetle - Asbolus verrucosus.</title>
        <authorList>
            <person name="Rider S.D."/>
        </authorList>
    </citation>
    <scope>NUCLEOTIDE SEQUENCE [LARGE SCALE GENOMIC DNA]</scope>
    <source>
        <strain evidence="8">Butters</strain>
        <tissue evidence="8">Head and leg muscle</tissue>
    </source>
</reference>
<dbReference type="EMBL" id="QDEB01116854">
    <property type="protein sequence ID" value="RZB40686.1"/>
    <property type="molecule type" value="Genomic_DNA"/>
</dbReference>
<accession>A0A482VBQ5</accession>
<feature type="transmembrane region" description="Helical" evidence="6">
    <location>
        <begin position="64"/>
        <end position="81"/>
    </location>
</feature>
<dbReference type="Pfam" id="PF13906">
    <property type="entry name" value="AA_permease_C"/>
    <property type="match status" value="1"/>
</dbReference>
<dbReference type="GO" id="GO:0015171">
    <property type="term" value="F:amino acid transmembrane transporter activity"/>
    <property type="evidence" value="ECO:0007669"/>
    <property type="project" value="TreeGrafter"/>
</dbReference>
<feature type="transmembrane region" description="Helical" evidence="6">
    <location>
        <begin position="460"/>
        <end position="476"/>
    </location>
</feature>
<dbReference type="STRING" id="1661398.A0A482VBQ5"/>
<comment type="subcellular location">
    <subcellularLocation>
        <location evidence="1">Membrane</location>
        <topology evidence="1">Multi-pass membrane protein</topology>
    </subcellularLocation>
</comment>
<dbReference type="InterPro" id="IPR002293">
    <property type="entry name" value="AA/rel_permease1"/>
</dbReference>
<evidence type="ECO:0000313" key="8">
    <source>
        <dbReference type="EMBL" id="RZB40686.1"/>
    </source>
</evidence>
<feature type="transmembrane region" description="Helical" evidence="6">
    <location>
        <begin position="205"/>
        <end position="225"/>
    </location>
</feature>
<keyword evidence="3 6" id="KW-1133">Transmembrane helix</keyword>
<dbReference type="PANTHER" id="PTHR43243:SF17">
    <property type="entry name" value="CATIONIC AMINO ACID TRANSPORTER-RELATED"/>
    <property type="match status" value="1"/>
</dbReference>
<feature type="transmembrane region" description="Helical" evidence="6">
    <location>
        <begin position="162"/>
        <end position="185"/>
    </location>
</feature>
<evidence type="ECO:0000259" key="7">
    <source>
        <dbReference type="Pfam" id="PF13906"/>
    </source>
</evidence>
<feature type="transmembrane region" description="Helical" evidence="6">
    <location>
        <begin position="515"/>
        <end position="533"/>
    </location>
</feature>
<dbReference type="GO" id="GO:0005886">
    <property type="term" value="C:plasma membrane"/>
    <property type="evidence" value="ECO:0007669"/>
    <property type="project" value="TreeGrafter"/>
</dbReference>
<keyword evidence="4 6" id="KW-0472">Membrane</keyword>
<feature type="transmembrane region" description="Helical" evidence="6">
    <location>
        <begin position="93"/>
        <end position="110"/>
    </location>
</feature>
<feature type="transmembrane region" description="Helical" evidence="6">
    <location>
        <begin position="130"/>
        <end position="150"/>
    </location>
</feature>
<comment type="caution">
    <text evidence="8">The sequence shown here is derived from an EMBL/GenBank/DDBJ whole genome shotgun (WGS) entry which is preliminary data.</text>
</comment>
<keyword evidence="2 6" id="KW-0812">Transmembrane</keyword>
<evidence type="ECO:0000256" key="2">
    <source>
        <dbReference type="ARBA" id="ARBA00022692"/>
    </source>
</evidence>
<evidence type="ECO:0000256" key="3">
    <source>
        <dbReference type="ARBA" id="ARBA00022989"/>
    </source>
</evidence>